<feature type="region of interest" description="Disordered" evidence="1">
    <location>
        <begin position="1"/>
        <end position="39"/>
    </location>
</feature>
<proteinExistence type="predicted"/>
<accession>A0ABU6R288</accession>
<gene>
    <name evidence="2" type="ORF">PIB30_114855</name>
</gene>
<name>A0ABU6R288_9FABA</name>
<dbReference type="EMBL" id="JASCZI010011210">
    <property type="protein sequence ID" value="MED6117952.1"/>
    <property type="molecule type" value="Genomic_DNA"/>
</dbReference>
<protein>
    <submittedName>
        <fullName evidence="2">Uncharacterized protein</fullName>
    </submittedName>
</protein>
<dbReference type="Proteomes" id="UP001341840">
    <property type="component" value="Unassembled WGS sequence"/>
</dbReference>
<organism evidence="2 3">
    <name type="scientific">Stylosanthes scabra</name>
    <dbReference type="NCBI Taxonomy" id="79078"/>
    <lineage>
        <taxon>Eukaryota</taxon>
        <taxon>Viridiplantae</taxon>
        <taxon>Streptophyta</taxon>
        <taxon>Embryophyta</taxon>
        <taxon>Tracheophyta</taxon>
        <taxon>Spermatophyta</taxon>
        <taxon>Magnoliopsida</taxon>
        <taxon>eudicotyledons</taxon>
        <taxon>Gunneridae</taxon>
        <taxon>Pentapetalae</taxon>
        <taxon>rosids</taxon>
        <taxon>fabids</taxon>
        <taxon>Fabales</taxon>
        <taxon>Fabaceae</taxon>
        <taxon>Papilionoideae</taxon>
        <taxon>50 kb inversion clade</taxon>
        <taxon>dalbergioids sensu lato</taxon>
        <taxon>Dalbergieae</taxon>
        <taxon>Pterocarpus clade</taxon>
        <taxon>Stylosanthes</taxon>
    </lineage>
</organism>
<reference evidence="2 3" key="1">
    <citation type="journal article" date="2023" name="Plants (Basel)">
        <title>Bridging the Gap: Combining Genomics and Transcriptomics Approaches to Understand Stylosanthes scabra, an Orphan Legume from the Brazilian Caatinga.</title>
        <authorList>
            <person name="Ferreira-Neto J.R.C."/>
            <person name="da Silva M.D."/>
            <person name="Binneck E."/>
            <person name="de Melo N.F."/>
            <person name="da Silva R.H."/>
            <person name="de Melo A.L.T.M."/>
            <person name="Pandolfi V."/>
            <person name="Bustamante F.O."/>
            <person name="Brasileiro-Vidal A.C."/>
            <person name="Benko-Iseppon A.M."/>
        </authorList>
    </citation>
    <scope>NUCLEOTIDE SEQUENCE [LARGE SCALE GENOMIC DNA]</scope>
    <source>
        <tissue evidence="2">Leaves</tissue>
    </source>
</reference>
<evidence type="ECO:0000313" key="2">
    <source>
        <dbReference type="EMBL" id="MED6117952.1"/>
    </source>
</evidence>
<feature type="non-terminal residue" evidence="2">
    <location>
        <position position="81"/>
    </location>
</feature>
<comment type="caution">
    <text evidence="2">The sequence shown here is derived from an EMBL/GenBank/DDBJ whole genome shotgun (WGS) entry which is preliminary data.</text>
</comment>
<keyword evidence="3" id="KW-1185">Reference proteome</keyword>
<sequence length="81" mass="8616">MHHPEPETAEPPETTTSNNPPMGPDPGPPRLSMSARVVNPISHATIDMSWETTCHPLAHPAHATSQCSKGDGDSSAPRRTV</sequence>
<feature type="region of interest" description="Disordered" evidence="1">
    <location>
        <begin position="57"/>
        <end position="81"/>
    </location>
</feature>
<evidence type="ECO:0000313" key="3">
    <source>
        <dbReference type="Proteomes" id="UP001341840"/>
    </source>
</evidence>
<evidence type="ECO:0000256" key="1">
    <source>
        <dbReference type="SAM" id="MobiDB-lite"/>
    </source>
</evidence>